<feature type="transmembrane region" description="Helical" evidence="1">
    <location>
        <begin position="100"/>
        <end position="128"/>
    </location>
</feature>
<comment type="caution">
    <text evidence="2">The sequence shown here is derived from an EMBL/GenBank/DDBJ whole genome shotgun (WGS) entry which is preliminary data.</text>
</comment>
<keyword evidence="1" id="KW-0472">Membrane</keyword>
<evidence type="ECO:0000313" key="2">
    <source>
        <dbReference type="EMBL" id="OGG26887.1"/>
    </source>
</evidence>
<proteinExistence type="predicted"/>
<organism evidence="2 3">
    <name type="scientific">Candidatus Gottesmanbacteria bacterium RIFCSPLOWO2_01_FULL_39_12b</name>
    <dbReference type="NCBI Taxonomy" id="1798388"/>
    <lineage>
        <taxon>Bacteria</taxon>
        <taxon>Candidatus Gottesmaniibacteriota</taxon>
    </lineage>
</organism>
<name>A0A1F6ARH9_9BACT</name>
<keyword evidence="1" id="KW-0812">Transmembrane</keyword>
<protein>
    <submittedName>
        <fullName evidence="2">Uncharacterized protein</fullName>
    </submittedName>
</protein>
<feature type="transmembrane region" description="Helical" evidence="1">
    <location>
        <begin position="59"/>
        <end position="80"/>
    </location>
</feature>
<keyword evidence="1" id="KW-1133">Transmembrane helix</keyword>
<evidence type="ECO:0000313" key="3">
    <source>
        <dbReference type="Proteomes" id="UP000176609"/>
    </source>
</evidence>
<sequence>MKILLKKYFITILSVFTLTQIISSFVIKGGWNSLFYASLILSILFWFAKPLINIIMLPVNLLTLNLAAWFVNIIIFLLWIRLVPDISINSWQFSGANLKIILLTPFYFSAFQVIILCSILLTIIIQFFKWLIR</sequence>
<gene>
    <name evidence="2" type="ORF">A2960_01875</name>
</gene>
<dbReference type="Proteomes" id="UP000176609">
    <property type="component" value="Unassembled WGS sequence"/>
</dbReference>
<dbReference type="AlphaFoldDB" id="A0A1F6ARH9"/>
<reference evidence="2 3" key="1">
    <citation type="journal article" date="2016" name="Nat. Commun.">
        <title>Thousands of microbial genomes shed light on interconnected biogeochemical processes in an aquifer system.</title>
        <authorList>
            <person name="Anantharaman K."/>
            <person name="Brown C.T."/>
            <person name="Hug L.A."/>
            <person name="Sharon I."/>
            <person name="Castelle C.J."/>
            <person name="Probst A.J."/>
            <person name="Thomas B.C."/>
            <person name="Singh A."/>
            <person name="Wilkins M.J."/>
            <person name="Karaoz U."/>
            <person name="Brodie E.L."/>
            <person name="Williams K.H."/>
            <person name="Hubbard S.S."/>
            <person name="Banfield J.F."/>
        </authorList>
    </citation>
    <scope>NUCLEOTIDE SEQUENCE [LARGE SCALE GENOMIC DNA]</scope>
</reference>
<feature type="transmembrane region" description="Helical" evidence="1">
    <location>
        <begin position="33"/>
        <end position="52"/>
    </location>
</feature>
<dbReference type="InterPro" id="IPR007165">
    <property type="entry name" value="Phage_holin_4_2"/>
</dbReference>
<accession>A0A1F6ARH9</accession>
<dbReference type="Pfam" id="PF04020">
    <property type="entry name" value="Phage_holin_4_2"/>
    <property type="match status" value="1"/>
</dbReference>
<feature type="transmembrane region" description="Helical" evidence="1">
    <location>
        <begin position="7"/>
        <end position="27"/>
    </location>
</feature>
<evidence type="ECO:0000256" key="1">
    <source>
        <dbReference type="SAM" id="Phobius"/>
    </source>
</evidence>
<dbReference type="EMBL" id="MFJR01000007">
    <property type="protein sequence ID" value="OGG26887.1"/>
    <property type="molecule type" value="Genomic_DNA"/>
</dbReference>